<dbReference type="OrthoDB" id="9763552at2"/>
<dbReference type="EMBL" id="CP034563">
    <property type="protein sequence ID" value="AZQ64798.1"/>
    <property type="molecule type" value="Genomic_DNA"/>
</dbReference>
<comment type="cofactor">
    <cofactor evidence="1">
        <name>Ca(2+)</name>
        <dbReference type="ChEBI" id="CHEBI:29108"/>
    </cofactor>
</comment>
<evidence type="ECO:0000256" key="2">
    <source>
        <dbReference type="ARBA" id="ARBA00008779"/>
    </source>
</evidence>
<keyword evidence="6" id="KW-0106">Calcium</keyword>
<dbReference type="PANTHER" id="PTHR45953">
    <property type="entry name" value="IDURONATE 2-SULFATASE"/>
    <property type="match status" value="1"/>
</dbReference>
<evidence type="ECO:0000313" key="8">
    <source>
        <dbReference type="EMBL" id="AZQ64798.1"/>
    </source>
</evidence>
<dbReference type="InterPro" id="IPR017850">
    <property type="entry name" value="Alkaline_phosphatase_core_sf"/>
</dbReference>
<dbReference type="Pfam" id="PF00884">
    <property type="entry name" value="Sulfatase"/>
    <property type="match status" value="1"/>
</dbReference>
<dbReference type="KEGG" id="fll:EI427_21475"/>
<feature type="domain" description="Sulfatase N-terminal" evidence="7">
    <location>
        <begin position="23"/>
        <end position="376"/>
    </location>
</feature>
<dbReference type="PANTHER" id="PTHR45953:SF1">
    <property type="entry name" value="IDURONATE 2-SULFATASE"/>
    <property type="match status" value="1"/>
</dbReference>
<dbReference type="GO" id="GO:0005737">
    <property type="term" value="C:cytoplasm"/>
    <property type="evidence" value="ECO:0007669"/>
    <property type="project" value="TreeGrafter"/>
</dbReference>
<organism evidence="8 9">
    <name type="scientific">Flammeovirga pectinis</name>
    <dbReference type="NCBI Taxonomy" id="2494373"/>
    <lineage>
        <taxon>Bacteria</taxon>
        <taxon>Pseudomonadati</taxon>
        <taxon>Bacteroidota</taxon>
        <taxon>Cytophagia</taxon>
        <taxon>Cytophagales</taxon>
        <taxon>Flammeovirgaceae</taxon>
        <taxon>Flammeovirga</taxon>
    </lineage>
</organism>
<dbReference type="Gene3D" id="3.40.720.10">
    <property type="entry name" value="Alkaline Phosphatase, subunit A"/>
    <property type="match status" value="1"/>
</dbReference>
<evidence type="ECO:0000256" key="1">
    <source>
        <dbReference type="ARBA" id="ARBA00001913"/>
    </source>
</evidence>
<dbReference type="Proteomes" id="UP000267268">
    <property type="component" value="Chromosome 2"/>
</dbReference>
<keyword evidence="3" id="KW-0479">Metal-binding</keyword>
<dbReference type="CDD" id="cd16030">
    <property type="entry name" value="iduronate-2-sulfatase"/>
    <property type="match status" value="1"/>
</dbReference>
<dbReference type="GO" id="GO:0046872">
    <property type="term" value="F:metal ion binding"/>
    <property type="evidence" value="ECO:0007669"/>
    <property type="project" value="UniProtKB-KW"/>
</dbReference>
<dbReference type="SUPFAM" id="SSF53649">
    <property type="entry name" value="Alkaline phosphatase-like"/>
    <property type="match status" value="1"/>
</dbReference>
<protein>
    <submittedName>
        <fullName evidence="8">DUF4976 domain-containing protein</fullName>
    </submittedName>
</protein>
<dbReference type="AlphaFoldDB" id="A0A3Q9FS50"/>
<comment type="similarity">
    <text evidence="2">Belongs to the sulfatase family.</text>
</comment>
<evidence type="ECO:0000259" key="7">
    <source>
        <dbReference type="Pfam" id="PF00884"/>
    </source>
</evidence>
<evidence type="ECO:0000256" key="5">
    <source>
        <dbReference type="ARBA" id="ARBA00022801"/>
    </source>
</evidence>
<evidence type="ECO:0000256" key="6">
    <source>
        <dbReference type="ARBA" id="ARBA00022837"/>
    </source>
</evidence>
<dbReference type="GO" id="GO:0004423">
    <property type="term" value="F:iduronate-2-sulfatase activity"/>
    <property type="evidence" value="ECO:0007669"/>
    <property type="project" value="InterPro"/>
</dbReference>
<reference evidence="8 9" key="1">
    <citation type="submission" date="2018-12" db="EMBL/GenBank/DDBJ databases">
        <title>Flammeovirga pectinis sp. nov., isolated from the gut of the Korean scallop, Patinopecten yessoensis.</title>
        <authorList>
            <person name="Bae J.-W."/>
            <person name="Jeong Y.-S."/>
            <person name="Kang W."/>
        </authorList>
    </citation>
    <scope>NUCLEOTIDE SEQUENCE [LARGE SCALE GENOMIC DNA]</scope>
    <source>
        <strain evidence="8 9">L12M1</strain>
    </source>
</reference>
<accession>A0A3Q9FS50</accession>
<evidence type="ECO:0000256" key="4">
    <source>
        <dbReference type="ARBA" id="ARBA00022729"/>
    </source>
</evidence>
<name>A0A3Q9FS50_9BACT</name>
<keyword evidence="4" id="KW-0732">Signal</keyword>
<sequence>MKTYYILLLLFGASLITYGQDKPNILFIAYDDLRPLIGAYGEPEPHTPNIDLLADQAVRFNRAYVSYPLCLPSRAAMLTGVRFDNKWAPKGQKITFPKMIAMQKTWPGQLRDNGYWTATRGKLYHGKVPGGDKSSWDIAGKYWTSEYHDGGPEIEKRIVEIGGRQDQIDIYHEKGSGPGSLMYASVDCPDNMLNDGKVADDVVSYIKRKRDKSKPFMIACGFARPHMPWVAPKKYFDMYPEDAGKLAYLPKDAKKDMSNEPFGGRKGSEVWNEGVSDETAQKLIRGYMASTTYADAQMGKVIKALKEEGVYDNTIIVVWGDHGYHLTDHGKWRKNTGYNVALRSPLIIKMPHSKTPKVIENLVQNIDIYPTLMALTESEMAEGTQLHGKSLVPLLKGEKVDWEDLVYTCAQESYGLVTDQYRFTITKEGEYLLYDLKKDPYEWNNLAANKKYNKLINEFEGKLKTVVWNKPGNVL</sequence>
<dbReference type="InterPro" id="IPR035874">
    <property type="entry name" value="IDS"/>
</dbReference>
<evidence type="ECO:0000313" key="9">
    <source>
        <dbReference type="Proteomes" id="UP000267268"/>
    </source>
</evidence>
<keyword evidence="5" id="KW-0378">Hydrolase</keyword>
<dbReference type="RefSeq" id="WP_126618870.1">
    <property type="nucleotide sequence ID" value="NZ_CP034563.1"/>
</dbReference>
<dbReference type="InterPro" id="IPR000917">
    <property type="entry name" value="Sulfatase_N"/>
</dbReference>
<gene>
    <name evidence="8" type="ORF">EI427_21475</name>
</gene>
<keyword evidence="9" id="KW-1185">Reference proteome</keyword>
<evidence type="ECO:0000256" key="3">
    <source>
        <dbReference type="ARBA" id="ARBA00022723"/>
    </source>
</evidence>
<proteinExistence type="inferred from homology"/>